<accession>A0ABT5ZIX7</accession>
<dbReference type="EMBL" id="JARJBC010000005">
    <property type="protein sequence ID" value="MDF3289771.1"/>
    <property type="molecule type" value="Genomic_DNA"/>
</dbReference>
<comment type="caution">
    <text evidence="2">The sequence shown here is derived from an EMBL/GenBank/DDBJ whole genome shotgun (WGS) entry which is preliminary data.</text>
</comment>
<dbReference type="RefSeq" id="WP_276093284.1">
    <property type="nucleotide sequence ID" value="NZ_JARJBC010000005.1"/>
</dbReference>
<evidence type="ECO:0000313" key="2">
    <source>
        <dbReference type="EMBL" id="MDF3289771.1"/>
    </source>
</evidence>
<feature type="region of interest" description="Disordered" evidence="1">
    <location>
        <begin position="1"/>
        <end position="29"/>
    </location>
</feature>
<protein>
    <recommendedName>
        <fullName evidence="4">DUF4189 domain-containing protein</fullName>
    </recommendedName>
</protein>
<evidence type="ECO:0000256" key="1">
    <source>
        <dbReference type="SAM" id="MobiDB-lite"/>
    </source>
</evidence>
<reference evidence="2 3" key="1">
    <citation type="submission" date="2023-03" db="EMBL/GenBank/DDBJ databases">
        <title>Draft genome sequence of Streptomyces sp. RB6PN23 isolated from peat swamp forest in Thailand.</title>
        <authorList>
            <person name="Klaysubun C."/>
            <person name="Duangmal K."/>
        </authorList>
    </citation>
    <scope>NUCLEOTIDE SEQUENCE [LARGE SCALE GENOMIC DNA]</scope>
    <source>
        <strain evidence="2 3">RB6PN23</strain>
    </source>
</reference>
<dbReference type="Proteomes" id="UP001216579">
    <property type="component" value="Unassembled WGS sequence"/>
</dbReference>
<keyword evidence="3" id="KW-1185">Reference proteome</keyword>
<evidence type="ECO:0000313" key="3">
    <source>
        <dbReference type="Proteomes" id="UP001216579"/>
    </source>
</evidence>
<sequence>MHQEGLARDPQWRPGRGHRLPGHARSEESLTGAAKLVRRLHEAATGFVPVNVDYRFRPHPHRLSSLRHERDGRHLPESAGKRIGDQRQAFICDGEERMRVGKALGGTLMSVALAAGGILATSGAAHATYSACIDMLAAGGVNIWDHEGYISQACSAGAGGDEEGCERQLSHAAMHVEDDDLYPSACKAAAVKPAAPAVKPAAN</sequence>
<organism evidence="2 3">
    <name type="scientific">Streptomyces silvisoli</name>
    <dbReference type="NCBI Taxonomy" id="3034235"/>
    <lineage>
        <taxon>Bacteria</taxon>
        <taxon>Bacillati</taxon>
        <taxon>Actinomycetota</taxon>
        <taxon>Actinomycetes</taxon>
        <taxon>Kitasatosporales</taxon>
        <taxon>Streptomycetaceae</taxon>
        <taxon>Streptomyces</taxon>
    </lineage>
</organism>
<name>A0ABT5ZIX7_9ACTN</name>
<proteinExistence type="predicted"/>
<evidence type="ECO:0008006" key="4">
    <source>
        <dbReference type="Google" id="ProtNLM"/>
    </source>
</evidence>
<feature type="compositionally biased region" description="Basic and acidic residues" evidence="1">
    <location>
        <begin position="1"/>
        <end position="11"/>
    </location>
</feature>
<gene>
    <name evidence="2" type="ORF">P3G67_11085</name>
</gene>